<evidence type="ECO:0000256" key="1">
    <source>
        <dbReference type="SAM" id="Coils"/>
    </source>
</evidence>
<organism evidence="3 4">
    <name type="scientific">Anaerovibrio slackiae</name>
    <dbReference type="NCBI Taxonomy" id="2652309"/>
    <lineage>
        <taxon>Bacteria</taxon>
        <taxon>Bacillati</taxon>
        <taxon>Bacillota</taxon>
        <taxon>Negativicutes</taxon>
        <taxon>Selenomonadales</taxon>
        <taxon>Selenomonadaceae</taxon>
        <taxon>Anaerovibrio</taxon>
    </lineage>
</organism>
<sequence>MLDRNIGKIHFINRIDKDNVGDWICSPLNYFYDYFKKYNLIRHDIDFIDWNEIQREDIVIVGGGGLLYVTETFNLSINKLLQKCDTVIAWSVGFNTHGEQWSNGNNFPEIPLDKFKLISIRDYEHPSNLEYLPCPSVFALPSPDSVSVDIKRKFGLIGHKDLSVNLDNLHIEAISNSSSINEIAEFILSSEAVITNSYHCAFWTMLLRRKAIVINKFSTKFDYYKYQPEFVTVSKNDDSTTIKEVLEAAYGRAKIYDAAYAEAVNLNNDFFEKVKEIIFEKGIKEGNDYQHLYELNNSSLWNTQNELKKIGRICIRLEELQNNINDLHDELYDVINNLHDELYGVNAQLKEEISSGRFIKKALAKKILGKGD</sequence>
<keyword evidence="4" id="KW-1185">Reference proteome</keyword>
<reference evidence="3 4" key="1">
    <citation type="submission" date="2019-08" db="EMBL/GenBank/DDBJ databases">
        <title>In-depth cultivation of the pig gut microbiome towards novel bacterial diversity and tailored functional studies.</title>
        <authorList>
            <person name="Wylensek D."/>
            <person name="Hitch T.C.A."/>
            <person name="Clavel T."/>
        </authorList>
    </citation>
    <scope>NUCLEOTIDE SEQUENCE [LARGE SCALE GENOMIC DNA]</scope>
    <source>
        <strain evidence="3 4">WCA-693-APC-5D-A</strain>
    </source>
</reference>
<name>A0A6I2UD44_9FIRM</name>
<keyword evidence="1" id="KW-0175">Coiled coil</keyword>
<dbReference type="InterPro" id="IPR007345">
    <property type="entry name" value="Polysacch_pyruvyl_Trfase"/>
</dbReference>
<keyword evidence="3" id="KW-0808">Transferase</keyword>
<dbReference type="Pfam" id="PF04230">
    <property type="entry name" value="PS_pyruv_trans"/>
    <property type="match status" value="1"/>
</dbReference>
<evidence type="ECO:0000313" key="4">
    <source>
        <dbReference type="Proteomes" id="UP000433181"/>
    </source>
</evidence>
<evidence type="ECO:0000259" key="2">
    <source>
        <dbReference type="Pfam" id="PF04230"/>
    </source>
</evidence>
<dbReference type="GO" id="GO:0016740">
    <property type="term" value="F:transferase activity"/>
    <property type="evidence" value="ECO:0007669"/>
    <property type="project" value="UniProtKB-KW"/>
</dbReference>
<dbReference type="AlphaFoldDB" id="A0A6I2UD44"/>
<dbReference type="GeneID" id="96777482"/>
<protein>
    <submittedName>
        <fullName evidence="3">Polysaccharide pyruvyl transferase family protein</fullName>
    </submittedName>
</protein>
<dbReference type="Proteomes" id="UP000433181">
    <property type="component" value="Unassembled WGS sequence"/>
</dbReference>
<feature type="domain" description="Polysaccharide pyruvyl transferase" evidence="2">
    <location>
        <begin position="28"/>
        <end position="214"/>
    </location>
</feature>
<feature type="coiled-coil region" evidence="1">
    <location>
        <begin position="310"/>
        <end position="337"/>
    </location>
</feature>
<evidence type="ECO:0000313" key="3">
    <source>
        <dbReference type="EMBL" id="MSU07574.1"/>
    </source>
</evidence>
<dbReference type="RefSeq" id="WP_154405256.1">
    <property type="nucleotide sequence ID" value="NZ_VUNR01000002.1"/>
</dbReference>
<dbReference type="EMBL" id="VUNR01000002">
    <property type="protein sequence ID" value="MSU07574.1"/>
    <property type="molecule type" value="Genomic_DNA"/>
</dbReference>
<gene>
    <name evidence="3" type="ORF">FYJ84_00985</name>
</gene>
<accession>A0A6I2UD44</accession>
<comment type="caution">
    <text evidence="3">The sequence shown here is derived from an EMBL/GenBank/DDBJ whole genome shotgun (WGS) entry which is preliminary data.</text>
</comment>
<proteinExistence type="predicted"/>